<feature type="non-terminal residue" evidence="1">
    <location>
        <position position="29"/>
    </location>
</feature>
<accession>A0A239P917</accession>
<evidence type="ECO:0000313" key="1">
    <source>
        <dbReference type="EMBL" id="SNT63204.1"/>
    </source>
</evidence>
<keyword evidence="2" id="KW-1185">Reference proteome</keyword>
<sequence length="29" mass="3247">MRAGPPEAEPFVLPGPWYRIQAIPAPQRT</sequence>
<name>A0A239P917_9ACTN</name>
<reference evidence="1 2" key="1">
    <citation type="submission" date="2017-06" db="EMBL/GenBank/DDBJ databases">
        <authorList>
            <person name="Kim H.J."/>
            <person name="Triplett B.A."/>
        </authorList>
    </citation>
    <scope>NUCLEOTIDE SEQUENCE [LARGE SCALE GENOMIC DNA]</scope>
    <source>
        <strain evidence="1 2">DSM 44715</strain>
    </source>
</reference>
<organism evidence="1 2">
    <name type="scientific">Actinomadura meyerae</name>
    <dbReference type="NCBI Taxonomy" id="240840"/>
    <lineage>
        <taxon>Bacteria</taxon>
        <taxon>Bacillati</taxon>
        <taxon>Actinomycetota</taxon>
        <taxon>Actinomycetes</taxon>
        <taxon>Streptosporangiales</taxon>
        <taxon>Thermomonosporaceae</taxon>
        <taxon>Actinomadura</taxon>
    </lineage>
</organism>
<protein>
    <submittedName>
        <fullName evidence="1">Uncharacterized protein</fullName>
    </submittedName>
</protein>
<dbReference type="EMBL" id="FZOR01000095">
    <property type="protein sequence ID" value="SNT63204.1"/>
    <property type="molecule type" value="Genomic_DNA"/>
</dbReference>
<evidence type="ECO:0000313" key="2">
    <source>
        <dbReference type="Proteomes" id="UP000198318"/>
    </source>
</evidence>
<proteinExistence type="predicted"/>
<dbReference type="AlphaFoldDB" id="A0A239P917"/>
<gene>
    <name evidence="1" type="ORF">SAMN05443665_10954</name>
</gene>
<dbReference type="Proteomes" id="UP000198318">
    <property type="component" value="Unassembled WGS sequence"/>
</dbReference>